<keyword evidence="10" id="KW-0460">Magnesium</keyword>
<dbReference type="EMBL" id="BEZZ01000235">
    <property type="protein sequence ID" value="GCC29140.1"/>
    <property type="molecule type" value="Genomic_DNA"/>
</dbReference>
<evidence type="ECO:0000256" key="15">
    <source>
        <dbReference type="ARBA" id="ARBA00023157"/>
    </source>
</evidence>
<dbReference type="SUPFAM" id="SSF103575">
    <property type="entry name" value="Plexin repeat"/>
    <property type="match status" value="1"/>
</dbReference>
<dbReference type="FunFam" id="2.10.25.10:FF:000043">
    <property type="entry name" value="Integrin beta"/>
    <property type="match status" value="1"/>
</dbReference>
<proteinExistence type="inferred from homology"/>
<feature type="disulfide bond" evidence="17">
    <location>
        <begin position="604"/>
        <end position="609"/>
    </location>
</feature>
<dbReference type="Gene3D" id="3.40.50.410">
    <property type="entry name" value="von Willebrand factor, type A domain"/>
    <property type="match status" value="1"/>
</dbReference>
<dbReference type="InterPro" id="IPR016201">
    <property type="entry name" value="PSI"/>
</dbReference>
<dbReference type="FunFam" id="3.40.50.410:FF:000002">
    <property type="entry name" value="Integrin beta"/>
    <property type="match status" value="1"/>
</dbReference>
<dbReference type="InterPro" id="IPR057073">
    <property type="entry name" value="EGF_integrin_2"/>
</dbReference>
<feature type="disulfide bond" evidence="17">
    <location>
        <begin position="436"/>
        <end position="677"/>
    </location>
</feature>
<evidence type="ECO:0000256" key="16">
    <source>
        <dbReference type="ARBA" id="ARBA00023180"/>
    </source>
</evidence>
<reference evidence="23 24" key="1">
    <citation type="journal article" date="2018" name="Nat. Ecol. Evol.">
        <title>Shark genomes provide insights into elasmobranch evolution and the origin of vertebrates.</title>
        <authorList>
            <person name="Hara Y"/>
            <person name="Yamaguchi K"/>
            <person name="Onimaru K"/>
            <person name="Kadota M"/>
            <person name="Koyanagi M"/>
            <person name="Keeley SD"/>
            <person name="Tatsumi K"/>
            <person name="Tanaka K"/>
            <person name="Motone F"/>
            <person name="Kageyama Y"/>
            <person name="Nozu R"/>
            <person name="Adachi N"/>
            <person name="Nishimura O"/>
            <person name="Nakagawa R"/>
            <person name="Tanegashima C"/>
            <person name="Kiyatake I"/>
            <person name="Matsumoto R"/>
            <person name="Murakumo K"/>
            <person name="Nishida K"/>
            <person name="Terakita A"/>
            <person name="Kuratani S"/>
            <person name="Sato K"/>
            <person name="Hyodo S Kuraku.S."/>
        </authorList>
    </citation>
    <scope>NUCLEOTIDE SEQUENCE [LARGE SCALE GENOMIC DNA]</scope>
</reference>
<dbReference type="SUPFAM" id="SSF53300">
    <property type="entry name" value="vWA-like"/>
    <property type="match status" value="1"/>
</dbReference>
<feature type="disulfide bond" evidence="17">
    <location>
        <begin position="624"/>
        <end position="627"/>
    </location>
</feature>
<evidence type="ECO:0000256" key="7">
    <source>
        <dbReference type="ARBA" id="ARBA00022729"/>
    </source>
</evidence>
<feature type="disulfide bond" evidence="17">
    <location>
        <begin position="404"/>
        <end position="416"/>
    </location>
</feature>
<dbReference type="Gene3D" id="4.10.1240.30">
    <property type="match status" value="1"/>
</dbReference>
<sequence length="799" mass="89231">MQQRVLILATGSLPKPRHFPAKVFLSVVHILTIAVAASKTGVRNKCTAEKTNRCSDCLLLGPECGWCFQKEFSDKSLHRCDLVANLIEKGCKSDFIEFIEVEKIIEEEESQNSQLTPGKVSLQLRPGSEVNFVVRVQQLDKYPVDLYHLVDTSASMVANLERLHSMGHFLSQKMAKYSSDFRFGFGSFVDKPVSPFINIHPEKLINPCSIYETSCLPAHGFKHVLSLTNNISEFRKAVERQRISGNEDTPEGGLDAMLQVAVCENQIGWRKEAKHLLLMITDQLSHLALDSKLGGIVLPNDGNCHLKDNMYTHSTIMEHPSVGLLVDKLLENSIHVIFAVQGSCISWYKDLLPLMPGAVARQLNAELSNLSELVESAYRRLLSEVELQVDNQINGVYVNITAICPDGTKHQGQIKCRNVKANDAVLFNVTVGMTDCFEGDNYINLKPVGYNETTVISISSTCACQCKGQKGYSAGKCFNKELDPDCRLCHCEDKVTNSSCKEQCLIENCRQKKDQPVCSNRGICNCGKCLCYQSNLGRVFGKYCELDDFSCPYHHGRLCAGNGECKRGECQCYAGWEGESCNCSSSLMSCRTGHGQICNGRGTCICGRCHCTESRASGHLCEVCPTCESSCENSWKCVQCHVLNYWAVYPANCTKACSQMVLVDQLSESEEEKAQHCIFQAQNNCLYKFKMVATDTEKEYLYILRNPEYYPSHNIVAMFLVFSVGTVITGLFIVMIIRQIMMHWNSNETNHPGTNCKVSPPQKGKTSLPIVSSETTAFRRDKPEELHVYINKMQVISEA</sequence>
<dbReference type="Pfam" id="PF17205">
    <property type="entry name" value="PSI_integrin"/>
    <property type="match status" value="1"/>
</dbReference>
<feature type="disulfide bond" evidence="17">
    <location>
        <begin position="208"/>
        <end position="215"/>
    </location>
</feature>
<keyword evidence="14 19" id="KW-0472">Membrane</keyword>
<comment type="subcellular location">
    <subcellularLocation>
        <location evidence="1 18">Cell membrane</location>
        <topology evidence="1 18">Single-pass type I membrane protein</topology>
    </subcellularLocation>
</comment>
<feature type="disulfide bond" evidence="17">
    <location>
        <begin position="611"/>
        <end position="621"/>
    </location>
</feature>
<keyword evidence="13 18" id="KW-0401">Integrin</keyword>
<evidence type="ECO:0000256" key="11">
    <source>
        <dbReference type="ARBA" id="ARBA00022889"/>
    </source>
</evidence>
<dbReference type="GO" id="GO:0005925">
    <property type="term" value="C:focal adhesion"/>
    <property type="evidence" value="ECO:0007669"/>
    <property type="project" value="TreeGrafter"/>
</dbReference>
<feature type="disulfide bond" evidence="17">
    <location>
        <begin position="491"/>
        <end position="500"/>
    </location>
</feature>
<evidence type="ECO:0000256" key="10">
    <source>
        <dbReference type="ARBA" id="ARBA00022842"/>
    </source>
</evidence>
<keyword evidence="3" id="KW-1003">Cell membrane</keyword>
<dbReference type="Pfam" id="PF00362">
    <property type="entry name" value="Integrin_beta"/>
    <property type="match status" value="1"/>
</dbReference>
<comment type="caution">
    <text evidence="23">The sequence shown here is derived from an EMBL/GenBank/DDBJ whole genome shotgun (WGS) entry which is preliminary data.</text>
</comment>
<keyword evidence="6" id="KW-0479">Metal-binding</keyword>
<dbReference type="OrthoDB" id="410592at2759"/>
<evidence type="ECO:0000256" key="2">
    <source>
        <dbReference type="ARBA" id="ARBA00007449"/>
    </source>
</evidence>
<dbReference type="PANTHER" id="PTHR10082:SF9">
    <property type="entry name" value="INTEGRIN BETA-8"/>
    <property type="match status" value="1"/>
</dbReference>
<feature type="disulfide bond" evidence="17">
    <location>
        <begin position="657"/>
        <end position="685"/>
    </location>
</feature>
<evidence type="ECO:0000256" key="6">
    <source>
        <dbReference type="ARBA" id="ARBA00022723"/>
    </source>
</evidence>
<dbReference type="InterPro" id="IPR002369">
    <property type="entry name" value="Integrin_bsu_VWA"/>
</dbReference>
<dbReference type="Gene3D" id="2.60.40.1510">
    <property type="entry name" value="ntegrin, alpha v. Chain A, domain 3"/>
    <property type="match status" value="1"/>
</dbReference>
<keyword evidence="8" id="KW-0677">Repeat</keyword>
<feature type="disulfide bond" evidence="17">
    <location>
        <begin position="462"/>
        <end position="466"/>
    </location>
</feature>
<keyword evidence="24" id="KW-1185">Reference proteome</keyword>
<dbReference type="InterPro" id="IPR012896">
    <property type="entry name" value="Integrin_bsu_tail"/>
</dbReference>
<feature type="disulfide bond" evidence="17">
    <location>
        <begin position="486"/>
        <end position="518"/>
    </location>
</feature>
<dbReference type="FunFam" id="3.30.1680.10:FF:000002">
    <property type="entry name" value="Integrin beta"/>
    <property type="match status" value="1"/>
</dbReference>
<dbReference type="Pfam" id="PF23105">
    <property type="entry name" value="EGF_integrin"/>
    <property type="match status" value="1"/>
</dbReference>
<evidence type="ECO:0000256" key="19">
    <source>
        <dbReference type="SAM" id="Phobius"/>
    </source>
</evidence>
<feature type="disulfide bond" evidence="17">
    <location>
        <begin position="46"/>
        <end position="464"/>
    </location>
</feature>
<dbReference type="SUPFAM" id="SSF57196">
    <property type="entry name" value="EGF/Laminin"/>
    <property type="match status" value="2"/>
</dbReference>
<evidence type="ECO:0000259" key="22">
    <source>
        <dbReference type="SMART" id="SM01242"/>
    </source>
</evidence>
<keyword evidence="7" id="KW-0732">Signal</keyword>
<dbReference type="SMART" id="SM01242">
    <property type="entry name" value="Integrin_B_tail"/>
    <property type="match status" value="1"/>
</dbReference>
<feature type="domain" description="PSI" evidence="21">
    <location>
        <begin position="45"/>
        <end position="92"/>
    </location>
</feature>
<evidence type="ECO:0000256" key="18">
    <source>
        <dbReference type="RuleBase" id="RU000633"/>
    </source>
</evidence>
<dbReference type="SMART" id="SM00187">
    <property type="entry name" value="INB"/>
    <property type="match status" value="1"/>
</dbReference>
<evidence type="ECO:0000256" key="14">
    <source>
        <dbReference type="ARBA" id="ARBA00023136"/>
    </source>
</evidence>
<keyword evidence="15 17" id="KW-1015">Disulfide bond</keyword>
<dbReference type="GO" id="GO:0033627">
    <property type="term" value="P:cell adhesion mediated by integrin"/>
    <property type="evidence" value="ECO:0007669"/>
    <property type="project" value="TreeGrafter"/>
</dbReference>
<keyword evidence="9" id="KW-0106">Calcium</keyword>
<evidence type="ECO:0000256" key="8">
    <source>
        <dbReference type="ARBA" id="ARBA00022737"/>
    </source>
</evidence>
<dbReference type="Gene3D" id="3.30.1680.10">
    <property type="entry name" value="ligand-binding face of the semaphorins, domain 2"/>
    <property type="match status" value="1"/>
</dbReference>
<feature type="disulfide bond" evidence="17">
    <location>
        <begin position="57"/>
        <end position="91"/>
    </location>
</feature>
<dbReference type="SUPFAM" id="SSF69687">
    <property type="entry name" value="Integrin beta tail domain"/>
    <property type="match status" value="1"/>
</dbReference>
<dbReference type="FunFam" id="2.10.25.10:FF:000076">
    <property type="entry name" value="Integrin beta"/>
    <property type="match status" value="1"/>
</dbReference>
<dbReference type="InterPro" id="IPR033760">
    <property type="entry name" value="Integrin_beta_N"/>
</dbReference>
<feature type="disulfide bond" evidence="17">
    <location>
        <begin position="54"/>
        <end position="64"/>
    </location>
</feature>
<dbReference type="InterPro" id="IPR015812">
    <property type="entry name" value="Integrin_bsu"/>
</dbReference>
<feature type="domain" description="Integrin beta subunit VWA" evidence="20">
    <location>
        <begin position="53"/>
        <end position="464"/>
    </location>
</feature>
<keyword evidence="12 19" id="KW-1133">Transmembrane helix</keyword>
<dbReference type="GO" id="GO:0005178">
    <property type="term" value="F:integrin binding"/>
    <property type="evidence" value="ECO:0007669"/>
    <property type="project" value="TreeGrafter"/>
</dbReference>
<organism evidence="23 24">
    <name type="scientific">Chiloscyllium punctatum</name>
    <name type="common">Brownbanded bambooshark</name>
    <name type="synonym">Hemiscyllium punctatum</name>
    <dbReference type="NCBI Taxonomy" id="137246"/>
    <lineage>
        <taxon>Eukaryota</taxon>
        <taxon>Metazoa</taxon>
        <taxon>Chordata</taxon>
        <taxon>Craniata</taxon>
        <taxon>Vertebrata</taxon>
        <taxon>Chondrichthyes</taxon>
        <taxon>Elasmobranchii</taxon>
        <taxon>Galeomorphii</taxon>
        <taxon>Galeoidea</taxon>
        <taxon>Orectolobiformes</taxon>
        <taxon>Hemiscylliidae</taxon>
        <taxon>Chiloscyllium</taxon>
    </lineage>
</organism>
<feature type="disulfide bond" evidence="17">
    <location>
        <begin position="526"/>
        <end position="559"/>
    </location>
</feature>
<feature type="disulfide bond" evidence="17">
    <location>
        <begin position="565"/>
        <end position="570"/>
    </location>
</feature>
<evidence type="ECO:0000256" key="5">
    <source>
        <dbReference type="ARBA" id="ARBA00022692"/>
    </source>
</evidence>
<evidence type="ECO:0000313" key="24">
    <source>
        <dbReference type="Proteomes" id="UP000287033"/>
    </source>
</evidence>
<dbReference type="FunFam" id="2.60.40.1510:FF:000010">
    <property type="entry name" value="Integrin beta"/>
    <property type="match status" value="1"/>
</dbReference>
<dbReference type="SUPFAM" id="SSF69179">
    <property type="entry name" value="Integrin domains"/>
    <property type="match status" value="1"/>
</dbReference>
<keyword evidence="16" id="KW-0325">Glycoprotein</keyword>
<dbReference type="GO" id="GO:0098609">
    <property type="term" value="P:cell-cell adhesion"/>
    <property type="evidence" value="ECO:0007669"/>
    <property type="project" value="TreeGrafter"/>
</dbReference>
<dbReference type="SMART" id="SM00423">
    <property type="entry name" value="PSI"/>
    <property type="match status" value="1"/>
</dbReference>
<dbReference type="Gene3D" id="2.10.25.10">
    <property type="entry name" value="Laminin"/>
    <property type="match status" value="3"/>
</dbReference>
<feature type="disulfide bond" evidence="17">
    <location>
        <begin position="263"/>
        <end position="304"/>
    </location>
</feature>
<evidence type="ECO:0000313" key="23">
    <source>
        <dbReference type="EMBL" id="GCC29140.1"/>
    </source>
</evidence>
<evidence type="ECO:0000259" key="20">
    <source>
        <dbReference type="SMART" id="SM00187"/>
    </source>
</evidence>
<protein>
    <recommendedName>
        <fullName evidence="18">Integrin beta</fullName>
    </recommendedName>
</protein>
<feature type="disulfide bond" evidence="17">
    <location>
        <begin position="572"/>
        <end position="581"/>
    </location>
</feature>
<evidence type="ECO:0000256" key="17">
    <source>
        <dbReference type="PIRSR" id="PIRSR002512-1"/>
    </source>
</evidence>
<feature type="disulfide bond" evidence="17">
    <location>
        <begin position="631"/>
        <end position="640"/>
    </location>
</feature>
<dbReference type="PANTHER" id="PTHR10082">
    <property type="entry name" value="INTEGRIN BETA SUBUNIT"/>
    <property type="match status" value="1"/>
</dbReference>
<dbReference type="InterPro" id="IPR036349">
    <property type="entry name" value="Integrin_bsu_tail_dom_sf"/>
</dbReference>
<keyword evidence="4" id="KW-0245">EGF-like domain</keyword>
<evidence type="ECO:0000256" key="9">
    <source>
        <dbReference type="ARBA" id="ARBA00022837"/>
    </source>
</evidence>
<dbReference type="InterPro" id="IPR036465">
    <property type="entry name" value="vWFA_dom_sf"/>
</dbReference>
<dbReference type="PROSITE" id="PS00243">
    <property type="entry name" value="I_EGF_1"/>
    <property type="match status" value="1"/>
</dbReference>
<dbReference type="Proteomes" id="UP000287033">
    <property type="component" value="Unassembled WGS sequence"/>
</dbReference>
<name>A0A401SFL9_CHIPU</name>
<feature type="disulfide bond" evidence="17">
    <location>
        <begin position="606"/>
        <end position="653"/>
    </location>
</feature>
<evidence type="ECO:0000256" key="1">
    <source>
        <dbReference type="ARBA" id="ARBA00004251"/>
    </source>
</evidence>
<accession>A0A401SFL9</accession>
<dbReference type="OMA" id="NCRRGPA"/>
<feature type="disulfide bond" evidence="17">
    <location>
        <begin position="531"/>
        <end position="544"/>
    </location>
</feature>
<dbReference type="AlphaFoldDB" id="A0A401SFL9"/>
<dbReference type="GO" id="GO:0008305">
    <property type="term" value="C:integrin complex"/>
    <property type="evidence" value="ECO:0007669"/>
    <property type="project" value="TreeGrafter"/>
</dbReference>
<feature type="domain" description="Integrin beta subunit tail" evidence="22">
    <location>
        <begin position="631"/>
        <end position="712"/>
    </location>
</feature>
<evidence type="ECO:0000256" key="12">
    <source>
        <dbReference type="ARBA" id="ARBA00022989"/>
    </source>
</evidence>
<keyword evidence="11 18" id="KW-0130">Cell adhesion</keyword>
<feature type="disulfide bond" evidence="17">
    <location>
        <begin position="524"/>
        <end position="529"/>
    </location>
</feature>
<feature type="disulfide bond" evidence="17">
    <location>
        <begin position="67"/>
        <end position="80"/>
    </location>
</feature>
<dbReference type="GO" id="GO:0007229">
    <property type="term" value="P:integrin-mediated signaling pathway"/>
    <property type="evidence" value="ECO:0007669"/>
    <property type="project" value="UniProtKB-KW"/>
</dbReference>
<evidence type="ECO:0000256" key="3">
    <source>
        <dbReference type="ARBA" id="ARBA00022475"/>
    </source>
</evidence>
<keyword evidence="5 18" id="KW-0812">Transmembrane</keyword>
<dbReference type="InterPro" id="IPR032695">
    <property type="entry name" value="Integrin_dom_sf"/>
</dbReference>
<dbReference type="PIRSF" id="PIRSF002512">
    <property type="entry name" value="Integrin_B"/>
    <property type="match status" value="1"/>
</dbReference>
<feature type="transmembrane region" description="Helical" evidence="19">
    <location>
        <begin position="715"/>
        <end position="737"/>
    </location>
</feature>
<dbReference type="GO" id="GO:0009986">
    <property type="term" value="C:cell surface"/>
    <property type="evidence" value="ECO:0007669"/>
    <property type="project" value="TreeGrafter"/>
</dbReference>
<dbReference type="STRING" id="137246.A0A401SFL9"/>
<dbReference type="PRINTS" id="PR01186">
    <property type="entry name" value="INTEGRINB"/>
</dbReference>
<gene>
    <name evidence="23" type="ORF">chiPu_0007577</name>
</gene>
<dbReference type="PROSITE" id="PS52047">
    <property type="entry name" value="I_EGF_2"/>
    <property type="match status" value="1"/>
</dbReference>
<comment type="similarity">
    <text evidence="2 18">Belongs to the integrin beta chain family.</text>
</comment>
<dbReference type="GO" id="GO:0016477">
    <property type="term" value="P:cell migration"/>
    <property type="evidence" value="ECO:0007669"/>
    <property type="project" value="TreeGrafter"/>
</dbReference>
<evidence type="ECO:0000259" key="21">
    <source>
        <dbReference type="SMART" id="SM00423"/>
    </source>
</evidence>
<evidence type="ECO:0000256" key="13">
    <source>
        <dbReference type="ARBA" id="ARBA00023037"/>
    </source>
</evidence>
<feature type="disulfide bond" evidence="17">
    <location>
        <begin position="477"/>
        <end position="489"/>
    </location>
</feature>
<dbReference type="InterPro" id="IPR057243">
    <property type="entry name" value="Integrin_I-EGF_CS"/>
</dbReference>
<dbReference type="GO" id="GO:0046872">
    <property type="term" value="F:metal ion binding"/>
    <property type="evidence" value="ECO:0007669"/>
    <property type="project" value="UniProtKB-KW"/>
</dbReference>
<evidence type="ECO:0000256" key="4">
    <source>
        <dbReference type="ARBA" id="ARBA00022536"/>
    </source>
</evidence>